<sequence length="41" mass="4924">MDKVFRDFVRFRETARGLLQILSCLKITGGDNLQKIHRRYQ</sequence>
<organism evidence="1 2">
    <name type="scientific">Nezara viridula</name>
    <name type="common">Southern green stink bug</name>
    <name type="synonym">Cimex viridulus</name>
    <dbReference type="NCBI Taxonomy" id="85310"/>
    <lineage>
        <taxon>Eukaryota</taxon>
        <taxon>Metazoa</taxon>
        <taxon>Ecdysozoa</taxon>
        <taxon>Arthropoda</taxon>
        <taxon>Hexapoda</taxon>
        <taxon>Insecta</taxon>
        <taxon>Pterygota</taxon>
        <taxon>Neoptera</taxon>
        <taxon>Paraneoptera</taxon>
        <taxon>Hemiptera</taxon>
        <taxon>Heteroptera</taxon>
        <taxon>Panheteroptera</taxon>
        <taxon>Pentatomomorpha</taxon>
        <taxon>Pentatomoidea</taxon>
        <taxon>Pentatomidae</taxon>
        <taxon>Pentatominae</taxon>
        <taxon>Nezara</taxon>
    </lineage>
</organism>
<accession>A0A9P0MNS1</accession>
<gene>
    <name evidence="1" type="ORF">NEZAVI_LOCUS7186</name>
</gene>
<evidence type="ECO:0000313" key="2">
    <source>
        <dbReference type="Proteomes" id="UP001152798"/>
    </source>
</evidence>
<dbReference type="Proteomes" id="UP001152798">
    <property type="component" value="Chromosome 3"/>
</dbReference>
<keyword evidence="2" id="KW-1185">Reference proteome</keyword>
<reference evidence="1" key="1">
    <citation type="submission" date="2022-01" db="EMBL/GenBank/DDBJ databases">
        <authorList>
            <person name="King R."/>
        </authorList>
    </citation>
    <scope>NUCLEOTIDE SEQUENCE</scope>
</reference>
<protein>
    <submittedName>
        <fullName evidence="1">Uncharacterized protein</fullName>
    </submittedName>
</protein>
<dbReference type="EMBL" id="OV725079">
    <property type="protein sequence ID" value="CAH1397346.1"/>
    <property type="molecule type" value="Genomic_DNA"/>
</dbReference>
<evidence type="ECO:0000313" key="1">
    <source>
        <dbReference type="EMBL" id="CAH1397346.1"/>
    </source>
</evidence>
<proteinExistence type="predicted"/>
<dbReference type="AlphaFoldDB" id="A0A9P0MNS1"/>
<name>A0A9P0MNS1_NEZVI</name>